<dbReference type="Proteomes" id="UP001066276">
    <property type="component" value="Chromosome 6"/>
</dbReference>
<protein>
    <submittedName>
        <fullName evidence="2">Uncharacterized protein</fullName>
    </submittedName>
</protein>
<gene>
    <name evidence="2" type="ORF">NDU88_000173</name>
</gene>
<evidence type="ECO:0000313" key="3">
    <source>
        <dbReference type="Proteomes" id="UP001066276"/>
    </source>
</evidence>
<evidence type="ECO:0000256" key="1">
    <source>
        <dbReference type="SAM" id="MobiDB-lite"/>
    </source>
</evidence>
<dbReference type="EMBL" id="JANPWB010000010">
    <property type="protein sequence ID" value="KAJ1133695.1"/>
    <property type="molecule type" value="Genomic_DNA"/>
</dbReference>
<evidence type="ECO:0000313" key="2">
    <source>
        <dbReference type="EMBL" id="KAJ1133695.1"/>
    </source>
</evidence>
<organism evidence="2 3">
    <name type="scientific">Pleurodeles waltl</name>
    <name type="common">Iberian ribbed newt</name>
    <dbReference type="NCBI Taxonomy" id="8319"/>
    <lineage>
        <taxon>Eukaryota</taxon>
        <taxon>Metazoa</taxon>
        <taxon>Chordata</taxon>
        <taxon>Craniata</taxon>
        <taxon>Vertebrata</taxon>
        <taxon>Euteleostomi</taxon>
        <taxon>Amphibia</taxon>
        <taxon>Batrachia</taxon>
        <taxon>Caudata</taxon>
        <taxon>Salamandroidea</taxon>
        <taxon>Salamandridae</taxon>
        <taxon>Pleurodelinae</taxon>
        <taxon>Pleurodeles</taxon>
    </lineage>
</organism>
<name>A0AAV7Q0G4_PLEWA</name>
<proteinExistence type="predicted"/>
<feature type="region of interest" description="Disordered" evidence="1">
    <location>
        <begin position="36"/>
        <end position="80"/>
    </location>
</feature>
<sequence>MPWGYFGYLILQPRNIFPGLRNDGWPDGGGIFKSPYSLVGETQSDPRSETTTEGPTAAVKEEMTMPGASHGGDEQEAVGC</sequence>
<comment type="caution">
    <text evidence="2">The sequence shown here is derived from an EMBL/GenBank/DDBJ whole genome shotgun (WGS) entry which is preliminary data.</text>
</comment>
<dbReference type="AlphaFoldDB" id="A0AAV7Q0G4"/>
<accession>A0AAV7Q0G4</accession>
<keyword evidence="3" id="KW-1185">Reference proteome</keyword>
<reference evidence="2" key="1">
    <citation type="journal article" date="2022" name="bioRxiv">
        <title>Sequencing and chromosome-scale assembly of the giantPleurodeles waltlgenome.</title>
        <authorList>
            <person name="Brown T."/>
            <person name="Elewa A."/>
            <person name="Iarovenko S."/>
            <person name="Subramanian E."/>
            <person name="Araus A.J."/>
            <person name="Petzold A."/>
            <person name="Susuki M."/>
            <person name="Suzuki K.-i.T."/>
            <person name="Hayashi T."/>
            <person name="Toyoda A."/>
            <person name="Oliveira C."/>
            <person name="Osipova E."/>
            <person name="Leigh N.D."/>
            <person name="Simon A."/>
            <person name="Yun M.H."/>
        </authorList>
    </citation>
    <scope>NUCLEOTIDE SEQUENCE</scope>
    <source>
        <strain evidence="2">20211129_DDA</strain>
        <tissue evidence="2">Liver</tissue>
    </source>
</reference>